<comment type="caution">
    <text evidence="2">The sequence shown here is derived from an EMBL/GenBank/DDBJ whole genome shotgun (WGS) entry which is preliminary data.</text>
</comment>
<accession>A0A8G2BZ98</accession>
<evidence type="ECO:0000313" key="2">
    <source>
        <dbReference type="EMBL" id="SFL22999.1"/>
    </source>
</evidence>
<dbReference type="Pfam" id="PF20332">
    <property type="entry name" value="DUF6627"/>
    <property type="match status" value="1"/>
</dbReference>
<dbReference type="Proteomes" id="UP000199581">
    <property type="component" value="Unassembled WGS sequence"/>
</dbReference>
<sequence>MNRQKWFFNTRVCWPILVAYLFIAFIPSNADAFLAQSRLSSGEIVSERSADIASIQSALENKVVTQRLADYGLTPEEVDAKLGSLSDEQLHQLAGLSGDVGGGILGAVIAVLLVILLVVLILHISDKRIVIS</sequence>
<dbReference type="NCBIfam" id="NF033919">
    <property type="entry name" value="PA2779_fam"/>
    <property type="match status" value="1"/>
</dbReference>
<name>A0A8G2BZ98_DESNO</name>
<dbReference type="RefSeq" id="WP_092188085.1">
    <property type="nucleotide sequence ID" value="NZ_FOTO01000001.1"/>
</dbReference>
<evidence type="ECO:0000313" key="3">
    <source>
        <dbReference type="Proteomes" id="UP000199581"/>
    </source>
</evidence>
<dbReference type="InterPro" id="IPR046735">
    <property type="entry name" value="PA2779-like"/>
</dbReference>
<feature type="transmembrane region" description="Helical" evidence="1">
    <location>
        <begin position="100"/>
        <end position="122"/>
    </location>
</feature>
<dbReference type="OrthoDB" id="5472108at2"/>
<evidence type="ECO:0008006" key="4">
    <source>
        <dbReference type="Google" id="ProtNLM"/>
    </source>
</evidence>
<protein>
    <recommendedName>
        <fullName evidence="4">PA2779 family protein</fullName>
    </recommendedName>
</protein>
<reference evidence="2 3" key="1">
    <citation type="submission" date="2016-10" db="EMBL/GenBank/DDBJ databases">
        <authorList>
            <person name="Varghese N."/>
            <person name="Submissions S."/>
        </authorList>
    </citation>
    <scope>NUCLEOTIDE SEQUENCE [LARGE SCALE GENOMIC DNA]</scope>
    <source>
        <strain evidence="2 3">DSM 1741</strain>
    </source>
</reference>
<dbReference type="AlphaFoldDB" id="A0A8G2BZ98"/>
<keyword evidence="1" id="KW-1133">Transmembrane helix</keyword>
<keyword evidence="3" id="KW-1185">Reference proteome</keyword>
<organism evidence="2 3">
    <name type="scientific">Desulfomicrobium norvegicum (strain DSM 1741 / NCIMB 8310)</name>
    <name type="common">Desulfovibrio baculatus (strain Norway 4)</name>
    <name type="synonym">Desulfovibrio desulfuricans (strain Norway 4)</name>
    <dbReference type="NCBI Taxonomy" id="52561"/>
    <lineage>
        <taxon>Bacteria</taxon>
        <taxon>Pseudomonadati</taxon>
        <taxon>Thermodesulfobacteriota</taxon>
        <taxon>Desulfovibrionia</taxon>
        <taxon>Desulfovibrionales</taxon>
        <taxon>Desulfomicrobiaceae</taxon>
        <taxon>Desulfomicrobium</taxon>
    </lineage>
</organism>
<feature type="transmembrane region" description="Helical" evidence="1">
    <location>
        <begin position="12"/>
        <end position="30"/>
    </location>
</feature>
<gene>
    <name evidence="2" type="ORF">SAMN05421830_10145</name>
</gene>
<evidence type="ECO:0000256" key="1">
    <source>
        <dbReference type="SAM" id="Phobius"/>
    </source>
</evidence>
<dbReference type="EMBL" id="FOTO01000001">
    <property type="protein sequence ID" value="SFL22999.1"/>
    <property type="molecule type" value="Genomic_DNA"/>
</dbReference>
<keyword evidence="1" id="KW-0812">Transmembrane</keyword>
<keyword evidence="1" id="KW-0472">Membrane</keyword>
<proteinExistence type="predicted"/>